<keyword evidence="1" id="KW-1185">Reference proteome</keyword>
<dbReference type="AlphaFoldDB" id="A0A6P8KL33"/>
<evidence type="ECO:0000313" key="1">
    <source>
        <dbReference type="Proteomes" id="UP000515162"/>
    </source>
</evidence>
<accession>A0A6P8KL33</accession>
<protein>
    <submittedName>
        <fullName evidence="2">Uncharacterized protein LOC117147096</fullName>
    </submittedName>
</protein>
<proteinExistence type="predicted"/>
<evidence type="ECO:0000313" key="2">
    <source>
        <dbReference type="RefSeq" id="XP_033169753.1"/>
    </source>
</evidence>
<dbReference type="RefSeq" id="XP_033169753.1">
    <property type="nucleotide sequence ID" value="XM_033313862.1"/>
</dbReference>
<sequence>MVIDLDSDEKMLPAENAATGGMEMSRFKESRLEMAKIYTRGKGQLHIIHRNKRLKL</sequence>
<dbReference type="Proteomes" id="UP000515162">
    <property type="component" value="Chromosome X"/>
</dbReference>
<reference evidence="2" key="1">
    <citation type="submission" date="2025-08" db="UniProtKB">
        <authorList>
            <consortium name="RefSeq"/>
        </authorList>
    </citation>
    <scope>IDENTIFICATION</scope>
    <source>
        <strain evidence="2">Mau12</strain>
        <tissue evidence="2">Whole Body</tissue>
    </source>
</reference>
<name>A0A6P8KL33_DROMA</name>
<organism evidence="1 2">
    <name type="scientific">Drosophila mauritiana</name>
    <name type="common">Fruit fly</name>
    <dbReference type="NCBI Taxonomy" id="7226"/>
    <lineage>
        <taxon>Eukaryota</taxon>
        <taxon>Metazoa</taxon>
        <taxon>Ecdysozoa</taxon>
        <taxon>Arthropoda</taxon>
        <taxon>Hexapoda</taxon>
        <taxon>Insecta</taxon>
        <taxon>Pterygota</taxon>
        <taxon>Neoptera</taxon>
        <taxon>Endopterygota</taxon>
        <taxon>Diptera</taxon>
        <taxon>Brachycera</taxon>
        <taxon>Muscomorpha</taxon>
        <taxon>Ephydroidea</taxon>
        <taxon>Drosophilidae</taxon>
        <taxon>Drosophila</taxon>
        <taxon>Sophophora</taxon>
    </lineage>
</organism>
<dbReference type="GeneID" id="117147096"/>
<gene>
    <name evidence="2" type="primary">LOC117147096</name>
</gene>